<dbReference type="Proteomes" id="UP000299102">
    <property type="component" value="Unassembled WGS sequence"/>
</dbReference>
<name>A0A4C1ZSS1_EUMVA</name>
<comment type="caution">
    <text evidence="1">The sequence shown here is derived from an EMBL/GenBank/DDBJ whole genome shotgun (WGS) entry which is preliminary data.</text>
</comment>
<organism evidence="1 2">
    <name type="scientific">Eumeta variegata</name>
    <name type="common">Bagworm moth</name>
    <name type="synonym">Eumeta japonica</name>
    <dbReference type="NCBI Taxonomy" id="151549"/>
    <lineage>
        <taxon>Eukaryota</taxon>
        <taxon>Metazoa</taxon>
        <taxon>Ecdysozoa</taxon>
        <taxon>Arthropoda</taxon>
        <taxon>Hexapoda</taxon>
        <taxon>Insecta</taxon>
        <taxon>Pterygota</taxon>
        <taxon>Neoptera</taxon>
        <taxon>Endopterygota</taxon>
        <taxon>Lepidoptera</taxon>
        <taxon>Glossata</taxon>
        <taxon>Ditrysia</taxon>
        <taxon>Tineoidea</taxon>
        <taxon>Psychidae</taxon>
        <taxon>Oiketicinae</taxon>
        <taxon>Eumeta</taxon>
    </lineage>
</organism>
<dbReference type="EMBL" id="BGZK01002106">
    <property type="protein sequence ID" value="GBP90718.1"/>
    <property type="molecule type" value="Genomic_DNA"/>
</dbReference>
<sequence>MISFVQFVQRAAGGAEVCRDDCIEPEWLFKRLLMWSEMRDSYYSALAFGLSKDGFGLSNNKFDVETVDEQQHGILTFYLTQILSWNGYFGNSNCHHFNKCFNDTTQRTLELSLIFIL</sequence>
<gene>
    <name evidence="1" type="ORF">EVAR_64299_1</name>
</gene>
<keyword evidence="2" id="KW-1185">Reference proteome</keyword>
<evidence type="ECO:0000313" key="2">
    <source>
        <dbReference type="Proteomes" id="UP000299102"/>
    </source>
</evidence>
<proteinExistence type="predicted"/>
<reference evidence="1 2" key="1">
    <citation type="journal article" date="2019" name="Commun. Biol.">
        <title>The bagworm genome reveals a unique fibroin gene that provides high tensile strength.</title>
        <authorList>
            <person name="Kono N."/>
            <person name="Nakamura H."/>
            <person name="Ohtoshi R."/>
            <person name="Tomita M."/>
            <person name="Numata K."/>
            <person name="Arakawa K."/>
        </authorList>
    </citation>
    <scope>NUCLEOTIDE SEQUENCE [LARGE SCALE GENOMIC DNA]</scope>
</reference>
<protein>
    <submittedName>
        <fullName evidence="1">Uncharacterized protein</fullName>
    </submittedName>
</protein>
<dbReference type="AlphaFoldDB" id="A0A4C1ZSS1"/>
<evidence type="ECO:0000313" key="1">
    <source>
        <dbReference type="EMBL" id="GBP90718.1"/>
    </source>
</evidence>
<accession>A0A4C1ZSS1</accession>